<sequence>MPLRRAGPEDAAALARLHHRVWLECYETLAPPEAVAALTEARRLDQWTRLLAGDDPVTVIAGEGAAGFVCFGAPSDPVFGARGEIRHLYLRPDQRGRGVGRRLLTAALEALQAQGYPGAALAVVEENAAARAFYAVAGGADEGGFTDKGPLWRSRNRMVSWCFPTGTS</sequence>
<evidence type="ECO:0000313" key="4">
    <source>
        <dbReference type="EMBL" id="RID93105.1"/>
    </source>
</evidence>
<accession>A0A398BR55</accession>
<dbReference type="OrthoDB" id="5615858at2"/>
<name>A0A398BR55_9RHOB</name>
<dbReference type="EMBL" id="QXXQ01000002">
    <property type="protein sequence ID" value="RID93105.1"/>
    <property type="molecule type" value="Genomic_DNA"/>
</dbReference>
<dbReference type="Gene3D" id="3.40.630.30">
    <property type="match status" value="1"/>
</dbReference>
<dbReference type="RefSeq" id="WP_119133752.1">
    <property type="nucleotide sequence ID" value="NZ_QXXQ01000002.1"/>
</dbReference>
<dbReference type="InterPro" id="IPR016181">
    <property type="entry name" value="Acyl_CoA_acyltransferase"/>
</dbReference>
<dbReference type="PANTHER" id="PTHR43877">
    <property type="entry name" value="AMINOALKYLPHOSPHONATE N-ACETYLTRANSFERASE-RELATED-RELATED"/>
    <property type="match status" value="1"/>
</dbReference>
<protein>
    <submittedName>
        <fullName evidence="4">GNAT family N-acetyltransferase</fullName>
    </submittedName>
</protein>
<organism evidence="4 5">
    <name type="scientific">Gemmobacter lutimaris</name>
    <dbReference type="NCBI Taxonomy" id="2306023"/>
    <lineage>
        <taxon>Bacteria</taxon>
        <taxon>Pseudomonadati</taxon>
        <taxon>Pseudomonadota</taxon>
        <taxon>Alphaproteobacteria</taxon>
        <taxon>Rhodobacterales</taxon>
        <taxon>Paracoccaceae</taxon>
        <taxon>Gemmobacter</taxon>
    </lineage>
</organism>
<evidence type="ECO:0000256" key="1">
    <source>
        <dbReference type="ARBA" id="ARBA00022679"/>
    </source>
</evidence>
<dbReference type="InterPro" id="IPR050832">
    <property type="entry name" value="Bact_Acetyltransf"/>
</dbReference>
<keyword evidence="5" id="KW-1185">Reference proteome</keyword>
<evidence type="ECO:0000259" key="3">
    <source>
        <dbReference type="PROSITE" id="PS51186"/>
    </source>
</evidence>
<dbReference type="Pfam" id="PF00583">
    <property type="entry name" value="Acetyltransf_1"/>
    <property type="match status" value="1"/>
</dbReference>
<dbReference type="AlphaFoldDB" id="A0A398BR55"/>
<comment type="caution">
    <text evidence="4">The sequence shown here is derived from an EMBL/GenBank/DDBJ whole genome shotgun (WGS) entry which is preliminary data.</text>
</comment>
<proteinExistence type="predicted"/>
<keyword evidence="2" id="KW-0012">Acyltransferase</keyword>
<dbReference type="InterPro" id="IPR000182">
    <property type="entry name" value="GNAT_dom"/>
</dbReference>
<dbReference type="SUPFAM" id="SSF55729">
    <property type="entry name" value="Acyl-CoA N-acyltransferases (Nat)"/>
    <property type="match status" value="1"/>
</dbReference>
<evidence type="ECO:0000256" key="2">
    <source>
        <dbReference type="ARBA" id="ARBA00023315"/>
    </source>
</evidence>
<dbReference type="PROSITE" id="PS51186">
    <property type="entry name" value="GNAT"/>
    <property type="match status" value="1"/>
</dbReference>
<feature type="domain" description="N-acetyltransferase" evidence="3">
    <location>
        <begin position="1"/>
        <end position="166"/>
    </location>
</feature>
<evidence type="ECO:0000313" key="5">
    <source>
        <dbReference type="Proteomes" id="UP000266649"/>
    </source>
</evidence>
<dbReference type="CDD" id="cd04301">
    <property type="entry name" value="NAT_SF"/>
    <property type="match status" value="1"/>
</dbReference>
<keyword evidence="1 4" id="KW-0808">Transferase</keyword>
<dbReference type="GO" id="GO:0016747">
    <property type="term" value="F:acyltransferase activity, transferring groups other than amino-acyl groups"/>
    <property type="evidence" value="ECO:0007669"/>
    <property type="project" value="InterPro"/>
</dbReference>
<reference evidence="4 5" key="1">
    <citation type="submission" date="2018-09" db="EMBL/GenBank/DDBJ databases">
        <title>Gemmobacter lutimaris sp. nov., a marine bacterium isolated from tidal flat.</title>
        <authorList>
            <person name="Lee D.W."/>
            <person name="Yoo Y."/>
            <person name="Kim J.-J."/>
            <person name="Kim B.S."/>
        </authorList>
    </citation>
    <scope>NUCLEOTIDE SEQUENCE [LARGE SCALE GENOMIC DNA]</scope>
    <source>
        <strain evidence="4 5">YJ-T1-11</strain>
    </source>
</reference>
<gene>
    <name evidence="4" type="ORF">D2N39_05505</name>
</gene>
<dbReference type="Proteomes" id="UP000266649">
    <property type="component" value="Unassembled WGS sequence"/>
</dbReference>